<accession>A0A0K0ERW4</accession>
<proteinExistence type="predicted"/>
<dbReference type="AlphaFoldDB" id="A0A0K0ERW4"/>
<reference evidence="1" key="1">
    <citation type="submission" date="2015-08" db="UniProtKB">
        <authorList>
            <consortium name="WormBaseParasite"/>
        </authorList>
    </citation>
    <scope>IDENTIFICATION</scope>
</reference>
<organism evidence="1">
    <name type="scientific">Strongyloides stercoralis</name>
    <name type="common">Threadworm</name>
    <dbReference type="NCBI Taxonomy" id="6248"/>
    <lineage>
        <taxon>Eukaryota</taxon>
        <taxon>Metazoa</taxon>
        <taxon>Ecdysozoa</taxon>
        <taxon>Nematoda</taxon>
        <taxon>Chromadorea</taxon>
        <taxon>Rhabditida</taxon>
        <taxon>Tylenchina</taxon>
        <taxon>Panagrolaimomorpha</taxon>
        <taxon>Strongyloidoidea</taxon>
        <taxon>Strongyloididae</taxon>
        <taxon>Strongyloides</taxon>
    </lineage>
</organism>
<protein>
    <submittedName>
        <fullName evidence="1">Uncharacterized protein</fullName>
    </submittedName>
</protein>
<dbReference type="WBParaSite" id="SSTP_0001219450.1">
    <property type="protein sequence ID" value="SSTP_0001219450.1"/>
    <property type="gene ID" value="SSTP_0001219450"/>
</dbReference>
<name>A0A0K0ERW4_STRER</name>
<evidence type="ECO:0000313" key="1">
    <source>
        <dbReference type="WBParaSite" id="SSTP_0001219450.1"/>
    </source>
</evidence>
<sequence length="33" mass="4282">MHKLLRTFLYEKYYYLVFKTIKHKIFEKVKKNM</sequence>